<evidence type="ECO:0000313" key="2">
    <source>
        <dbReference type="Proteomes" id="UP000053259"/>
    </source>
</evidence>
<dbReference type="GeneID" id="27310311"/>
<accession>A0A0D1XV21</accession>
<dbReference type="AlphaFoldDB" id="A0A0D1XV21"/>
<sequence>MDSTPKTHSPCRPIHESLTSFIVASPVQLGLFMHPIRALSNFLLAATPIIGRSGDLLSKYRLFLFGLRDKTVQFNFGLRLDEKSIRSCVGFDGWHMRLKILQSSHGPSFLVRPISLTFLINALGGYKVSNFYWN</sequence>
<organism evidence="1 2">
    <name type="scientific">Verruconis gallopava</name>
    <dbReference type="NCBI Taxonomy" id="253628"/>
    <lineage>
        <taxon>Eukaryota</taxon>
        <taxon>Fungi</taxon>
        <taxon>Dikarya</taxon>
        <taxon>Ascomycota</taxon>
        <taxon>Pezizomycotina</taxon>
        <taxon>Dothideomycetes</taxon>
        <taxon>Pleosporomycetidae</taxon>
        <taxon>Venturiales</taxon>
        <taxon>Sympoventuriaceae</taxon>
        <taxon>Verruconis</taxon>
    </lineage>
</organism>
<name>A0A0D1XV21_9PEZI</name>
<reference evidence="1 2" key="1">
    <citation type="submission" date="2015-01" db="EMBL/GenBank/DDBJ databases">
        <title>The Genome Sequence of Ochroconis gallopava CBS43764.</title>
        <authorList>
            <consortium name="The Broad Institute Genomics Platform"/>
            <person name="Cuomo C."/>
            <person name="de Hoog S."/>
            <person name="Gorbushina A."/>
            <person name="Stielow B."/>
            <person name="Teixiera M."/>
            <person name="Abouelleil A."/>
            <person name="Chapman S.B."/>
            <person name="Priest M."/>
            <person name="Young S.K."/>
            <person name="Wortman J."/>
            <person name="Nusbaum C."/>
            <person name="Birren B."/>
        </authorList>
    </citation>
    <scope>NUCLEOTIDE SEQUENCE [LARGE SCALE GENOMIC DNA]</scope>
    <source>
        <strain evidence="1 2">CBS 43764</strain>
    </source>
</reference>
<protein>
    <submittedName>
        <fullName evidence="1">Uncharacterized protein</fullName>
    </submittedName>
</protein>
<dbReference type="HOGENOM" id="CLU_1897826_0_0_1"/>
<dbReference type="VEuPathDB" id="FungiDB:PV09_02338"/>
<dbReference type="InParanoid" id="A0A0D1XV21"/>
<dbReference type="Proteomes" id="UP000053259">
    <property type="component" value="Unassembled WGS sequence"/>
</dbReference>
<keyword evidence="2" id="KW-1185">Reference proteome</keyword>
<gene>
    <name evidence="1" type="ORF">PV09_02338</name>
</gene>
<dbReference type="RefSeq" id="XP_016216495.1">
    <property type="nucleotide sequence ID" value="XM_016355359.1"/>
</dbReference>
<proteinExistence type="predicted"/>
<evidence type="ECO:0000313" key="1">
    <source>
        <dbReference type="EMBL" id="KIW06626.1"/>
    </source>
</evidence>
<dbReference type="EMBL" id="KN847534">
    <property type="protein sequence ID" value="KIW06626.1"/>
    <property type="molecule type" value="Genomic_DNA"/>
</dbReference>